<dbReference type="Proteomes" id="UP001194468">
    <property type="component" value="Unassembled WGS sequence"/>
</dbReference>
<dbReference type="AlphaFoldDB" id="A0AAD4BXY0"/>
<reference evidence="2" key="2">
    <citation type="journal article" date="2020" name="Nat. Commun.">
        <title>Large-scale genome sequencing of mycorrhizal fungi provides insights into the early evolution of symbiotic traits.</title>
        <authorList>
            <person name="Miyauchi S."/>
            <person name="Kiss E."/>
            <person name="Kuo A."/>
            <person name="Drula E."/>
            <person name="Kohler A."/>
            <person name="Sanchez-Garcia M."/>
            <person name="Morin E."/>
            <person name="Andreopoulos B."/>
            <person name="Barry K.W."/>
            <person name="Bonito G."/>
            <person name="Buee M."/>
            <person name="Carver A."/>
            <person name="Chen C."/>
            <person name="Cichocki N."/>
            <person name="Clum A."/>
            <person name="Culley D."/>
            <person name="Crous P.W."/>
            <person name="Fauchery L."/>
            <person name="Girlanda M."/>
            <person name="Hayes R.D."/>
            <person name="Keri Z."/>
            <person name="LaButti K."/>
            <person name="Lipzen A."/>
            <person name="Lombard V."/>
            <person name="Magnuson J."/>
            <person name="Maillard F."/>
            <person name="Murat C."/>
            <person name="Nolan M."/>
            <person name="Ohm R.A."/>
            <person name="Pangilinan J."/>
            <person name="Pereira M.F."/>
            <person name="Perotto S."/>
            <person name="Peter M."/>
            <person name="Pfister S."/>
            <person name="Riley R."/>
            <person name="Sitrit Y."/>
            <person name="Stielow J.B."/>
            <person name="Szollosi G."/>
            <person name="Zifcakova L."/>
            <person name="Stursova M."/>
            <person name="Spatafora J.W."/>
            <person name="Tedersoo L."/>
            <person name="Vaario L.M."/>
            <person name="Yamada A."/>
            <person name="Yan M."/>
            <person name="Wang P."/>
            <person name="Xu J."/>
            <person name="Bruns T."/>
            <person name="Baldrian P."/>
            <person name="Vilgalys R."/>
            <person name="Dunand C."/>
            <person name="Henrissat B."/>
            <person name="Grigoriev I.V."/>
            <person name="Hibbett D."/>
            <person name="Nagy L.G."/>
            <person name="Martin F.M."/>
        </authorList>
    </citation>
    <scope>NUCLEOTIDE SEQUENCE</scope>
    <source>
        <strain evidence="2">BED1</strain>
    </source>
</reference>
<keyword evidence="3" id="KW-1185">Reference proteome</keyword>
<name>A0AAD4BXY0_BOLED</name>
<organism evidence="2 3">
    <name type="scientific">Boletus edulis BED1</name>
    <dbReference type="NCBI Taxonomy" id="1328754"/>
    <lineage>
        <taxon>Eukaryota</taxon>
        <taxon>Fungi</taxon>
        <taxon>Dikarya</taxon>
        <taxon>Basidiomycota</taxon>
        <taxon>Agaricomycotina</taxon>
        <taxon>Agaricomycetes</taxon>
        <taxon>Agaricomycetidae</taxon>
        <taxon>Boletales</taxon>
        <taxon>Boletineae</taxon>
        <taxon>Boletaceae</taxon>
        <taxon>Boletoideae</taxon>
        <taxon>Boletus</taxon>
    </lineage>
</organism>
<proteinExistence type="predicted"/>
<protein>
    <submittedName>
        <fullName evidence="2">Uncharacterized protein</fullName>
    </submittedName>
</protein>
<feature type="region of interest" description="Disordered" evidence="1">
    <location>
        <begin position="1"/>
        <end position="77"/>
    </location>
</feature>
<accession>A0AAD4BXY0</accession>
<evidence type="ECO:0000313" key="3">
    <source>
        <dbReference type="Proteomes" id="UP001194468"/>
    </source>
</evidence>
<comment type="caution">
    <text evidence="2">The sequence shown here is derived from an EMBL/GenBank/DDBJ whole genome shotgun (WGS) entry which is preliminary data.</text>
</comment>
<sequence length="180" mass="19866">MAYARPPHWQTNNSAPQPFGLPAHPGSSVRPQHPRNASLSKRPLSPPSREQTDNTYPKKPRSFRNDAQTNSFGIAGPAPSNPPIVLPVCAICLGRNRHTMPVIQCAAKRTWDDKYDTYCERINKAIRTRDGSTTLCSLWQRDCSCQDKHDHMHLCSGCGALTHGASRCPRAQKASPANTV</sequence>
<feature type="compositionally biased region" description="Low complexity" evidence="1">
    <location>
        <begin position="38"/>
        <end position="49"/>
    </location>
</feature>
<reference evidence="2" key="1">
    <citation type="submission" date="2019-10" db="EMBL/GenBank/DDBJ databases">
        <authorList>
            <consortium name="DOE Joint Genome Institute"/>
            <person name="Kuo A."/>
            <person name="Miyauchi S."/>
            <person name="Kiss E."/>
            <person name="Drula E."/>
            <person name="Kohler A."/>
            <person name="Sanchez-Garcia M."/>
            <person name="Andreopoulos B."/>
            <person name="Barry K.W."/>
            <person name="Bonito G."/>
            <person name="Buee M."/>
            <person name="Carver A."/>
            <person name="Chen C."/>
            <person name="Cichocki N."/>
            <person name="Clum A."/>
            <person name="Culley D."/>
            <person name="Crous P.W."/>
            <person name="Fauchery L."/>
            <person name="Girlanda M."/>
            <person name="Hayes R."/>
            <person name="Keri Z."/>
            <person name="LaButti K."/>
            <person name="Lipzen A."/>
            <person name="Lombard V."/>
            <person name="Magnuson J."/>
            <person name="Maillard F."/>
            <person name="Morin E."/>
            <person name="Murat C."/>
            <person name="Nolan M."/>
            <person name="Ohm R."/>
            <person name="Pangilinan J."/>
            <person name="Pereira M."/>
            <person name="Perotto S."/>
            <person name="Peter M."/>
            <person name="Riley R."/>
            <person name="Sitrit Y."/>
            <person name="Stielow B."/>
            <person name="Szollosi G."/>
            <person name="Zifcakova L."/>
            <person name="Stursova M."/>
            <person name="Spatafora J.W."/>
            <person name="Tedersoo L."/>
            <person name="Vaario L.-M."/>
            <person name="Yamada A."/>
            <person name="Yan M."/>
            <person name="Wang P."/>
            <person name="Xu J."/>
            <person name="Bruns T."/>
            <person name="Baldrian P."/>
            <person name="Vilgalys R."/>
            <person name="Henrissat B."/>
            <person name="Grigoriev I.V."/>
            <person name="Hibbett D."/>
            <person name="Nagy L.G."/>
            <person name="Martin F.M."/>
        </authorList>
    </citation>
    <scope>NUCLEOTIDE SEQUENCE</scope>
    <source>
        <strain evidence="2">BED1</strain>
    </source>
</reference>
<evidence type="ECO:0000256" key="1">
    <source>
        <dbReference type="SAM" id="MobiDB-lite"/>
    </source>
</evidence>
<gene>
    <name evidence="2" type="ORF">L210DRAFT_879322</name>
</gene>
<evidence type="ECO:0000313" key="2">
    <source>
        <dbReference type="EMBL" id="KAF8442250.1"/>
    </source>
</evidence>
<dbReference type="EMBL" id="WHUW01000009">
    <property type="protein sequence ID" value="KAF8442250.1"/>
    <property type="molecule type" value="Genomic_DNA"/>
</dbReference>